<sequence>MTISSLLHTNRISDALLHTIYASDQEMYPAPLTYERLQSWRDACPELSICFCASNDVSENPLGVIIVLPLVKKYWEDLLVGKIKEVDIGAGEMFAGVGGGGGGGSSAKMESEVQLQAPVEVGLHVFHIERFTARDAGDAAKKTGAQPATVTVGGCEYGSMRFADMALAEIQRRVEAFNAEAGERRWDVLGFSALTATPAGQKTFARLGFVPTGYKEIFRLIETSSPSSPTSEVHSNGDDTGGSQNNAGPHTTVSAIYIYPGEARTEKSGSDVISESEMTVRYSATSSEKMNSVWW</sequence>
<evidence type="ECO:0008006" key="4">
    <source>
        <dbReference type="Google" id="ProtNLM"/>
    </source>
</evidence>
<dbReference type="EMBL" id="JAVLET010000004">
    <property type="protein sequence ID" value="KAL0471078.1"/>
    <property type="molecule type" value="Genomic_DNA"/>
</dbReference>
<gene>
    <name evidence="2" type="ORF">QR685DRAFT_572093</name>
</gene>
<proteinExistence type="predicted"/>
<keyword evidence="3" id="KW-1185">Reference proteome</keyword>
<comment type="caution">
    <text evidence="2">The sequence shown here is derived from an EMBL/GenBank/DDBJ whole genome shotgun (WGS) entry which is preliminary data.</text>
</comment>
<protein>
    <recommendedName>
        <fullName evidence="4">N-acetyltransferase domain-containing protein</fullName>
    </recommendedName>
</protein>
<name>A0ABR3DGS8_NEUIN</name>
<dbReference type="Proteomes" id="UP001451303">
    <property type="component" value="Unassembled WGS sequence"/>
</dbReference>
<evidence type="ECO:0000313" key="3">
    <source>
        <dbReference type="Proteomes" id="UP001451303"/>
    </source>
</evidence>
<feature type="compositionally biased region" description="Polar residues" evidence="1">
    <location>
        <begin position="241"/>
        <end position="250"/>
    </location>
</feature>
<accession>A0ABR3DGS8</accession>
<feature type="region of interest" description="Disordered" evidence="1">
    <location>
        <begin position="224"/>
        <end position="250"/>
    </location>
</feature>
<organism evidence="2 3">
    <name type="scientific">Neurospora intermedia</name>
    <dbReference type="NCBI Taxonomy" id="5142"/>
    <lineage>
        <taxon>Eukaryota</taxon>
        <taxon>Fungi</taxon>
        <taxon>Dikarya</taxon>
        <taxon>Ascomycota</taxon>
        <taxon>Pezizomycotina</taxon>
        <taxon>Sordariomycetes</taxon>
        <taxon>Sordariomycetidae</taxon>
        <taxon>Sordariales</taxon>
        <taxon>Sordariaceae</taxon>
        <taxon>Neurospora</taxon>
    </lineage>
</organism>
<reference evidence="2 3" key="1">
    <citation type="submission" date="2023-09" db="EMBL/GenBank/DDBJ databases">
        <title>Multi-omics analysis of a traditional fermented food reveals byproduct-associated fungal strains for waste-to-food upcycling.</title>
        <authorList>
            <consortium name="Lawrence Berkeley National Laboratory"/>
            <person name="Rekdal V.M."/>
            <person name="Villalobos-Escobedo J.M."/>
            <person name="Rodriguez-Valeron N."/>
            <person name="Garcia M.O."/>
            <person name="Vasquez D.P."/>
            <person name="Damayanti I."/>
            <person name="Sorensen P.M."/>
            <person name="Baidoo E.E."/>
            <person name="De Carvalho A.C."/>
            <person name="Riley R."/>
            <person name="Lipzen A."/>
            <person name="He G."/>
            <person name="Yan M."/>
            <person name="Haridas S."/>
            <person name="Daum C."/>
            <person name="Yoshinaga Y."/>
            <person name="Ng V."/>
            <person name="Grigoriev I.V."/>
            <person name="Munk R."/>
            <person name="Nuraida L."/>
            <person name="Wijaya C.H."/>
            <person name="Morales P.-C."/>
            <person name="Keasling J.D."/>
        </authorList>
    </citation>
    <scope>NUCLEOTIDE SEQUENCE [LARGE SCALE GENOMIC DNA]</scope>
    <source>
        <strain evidence="2 3">FGSC 2613</strain>
    </source>
</reference>
<evidence type="ECO:0000313" key="2">
    <source>
        <dbReference type="EMBL" id="KAL0471078.1"/>
    </source>
</evidence>
<evidence type="ECO:0000256" key="1">
    <source>
        <dbReference type="SAM" id="MobiDB-lite"/>
    </source>
</evidence>